<dbReference type="InParanoid" id="U2E072"/>
<comment type="caution">
    <text evidence="1">The sequence shown here is derived from an EMBL/GenBank/DDBJ whole genome shotgun (WGS) entry which is preliminary data.</text>
</comment>
<sequence length="90" mass="10647">MKKKITDLFNNVRSVNEKMLYNMQKITILNKNNIYIQNYSEILEIGEEKIQLKELSIIGKNLKIVKMSKYYIEIIGDIHDLHFGDDRNEG</sequence>
<dbReference type="Proteomes" id="UP000005707">
    <property type="component" value="Unassembled WGS sequence"/>
</dbReference>
<dbReference type="STRING" id="1033810.HLPCO_000493"/>
<evidence type="ECO:0000313" key="1">
    <source>
        <dbReference type="EMBL" id="ERJ13827.1"/>
    </source>
</evidence>
<dbReference type="InterPro" id="IPR022476">
    <property type="entry name" value="Spore_YabP/YqfC"/>
</dbReference>
<protein>
    <submittedName>
        <fullName evidence="1">YabP domain containing protein</fullName>
    </submittedName>
</protein>
<name>U2E072_9MOLU</name>
<gene>
    <name evidence="1" type="ORF">HLPCO_000493</name>
</gene>
<proteinExistence type="predicted"/>
<evidence type="ECO:0000313" key="2">
    <source>
        <dbReference type="Proteomes" id="UP000005707"/>
    </source>
</evidence>
<dbReference type="RefSeq" id="WP_008826066.1">
    <property type="nucleotide sequence ID" value="NZ_AFNU02000001.1"/>
</dbReference>
<accession>U2E072</accession>
<keyword evidence="2" id="KW-1185">Reference proteome</keyword>
<dbReference type="EMBL" id="AFNU02000001">
    <property type="protein sequence ID" value="ERJ13827.1"/>
    <property type="molecule type" value="Genomic_DNA"/>
</dbReference>
<dbReference type="AlphaFoldDB" id="U2E072"/>
<reference evidence="1 2" key="1">
    <citation type="journal article" date="2011" name="J. Bacteriol.">
        <title>Genome sequence of Haloplasma contractile, an unusual contractile bacterium from a deep-sea anoxic brine lake.</title>
        <authorList>
            <person name="Antunes A."/>
            <person name="Alam I."/>
            <person name="El Dorry H."/>
            <person name="Siam R."/>
            <person name="Robertson A."/>
            <person name="Bajic V.B."/>
            <person name="Stingl U."/>
        </authorList>
    </citation>
    <scope>NUCLEOTIDE SEQUENCE [LARGE SCALE GENOMIC DNA]</scope>
    <source>
        <strain evidence="1 2">SSD-17B</strain>
    </source>
</reference>
<dbReference type="Pfam" id="PF07873">
    <property type="entry name" value="YabP"/>
    <property type="match status" value="1"/>
</dbReference>
<organism evidence="1 2">
    <name type="scientific">Haloplasma contractile SSD-17B</name>
    <dbReference type="NCBI Taxonomy" id="1033810"/>
    <lineage>
        <taxon>Bacteria</taxon>
        <taxon>Bacillati</taxon>
        <taxon>Mycoplasmatota</taxon>
        <taxon>Mollicutes</taxon>
        <taxon>Haloplasmatales</taxon>
        <taxon>Haloplasmataceae</taxon>
        <taxon>Haloplasma</taxon>
    </lineage>
</organism>
<reference evidence="1 2" key="2">
    <citation type="journal article" date="2013" name="PLoS ONE">
        <title>INDIGO - INtegrated Data Warehouse of MIcrobial GenOmes with Examples from the Red Sea Extremophiles.</title>
        <authorList>
            <person name="Alam I."/>
            <person name="Antunes A."/>
            <person name="Kamau A.A."/>
            <person name="Ba Alawi W."/>
            <person name="Kalkatawi M."/>
            <person name="Stingl U."/>
            <person name="Bajic V.B."/>
        </authorList>
    </citation>
    <scope>NUCLEOTIDE SEQUENCE [LARGE SCALE GENOMIC DNA]</scope>
    <source>
        <strain evidence="1 2">SSD-17B</strain>
    </source>
</reference>